<dbReference type="EMBL" id="HACA01006044">
    <property type="protein sequence ID" value="CDW23405.1"/>
    <property type="molecule type" value="Transcribed_RNA"/>
</dbReference>
<organism evidence="1">
    <name type="scientific">Lepeophtheirus salmonis</name>
    <name type="common">Salmon louse</name>
    <name type="synonym">Caligus salmonis</name>
    <dbReference type="NCBI Taxonomy" id="72036"/>
    <lineage>
        <taxon>Eukaryota</taxon>
        <taxon>Metazoa</taxon>
        <taxon>Ecdysozoa</taxon>
        <taxon>Arthropoda</taxon>
        <taxon>Crustacea</taxon>
        <taxon>Multicrustacea</taxon>
        <taxon>Hexanauplia</taxon>
        <taxon>Copepoda</taxon>
        <taxon>Siphonostomatoida</taxon>
        <taxon>Caligidae</taxon>
        <taxon>Lepeophtheirus</taxon>
    </lineage>
</organism>
<evidence type="ECO:0000313" key="1">
    <source>
        <dbReference type="EMBL" id="CDW23405.1"/>
    </source>
</evidence>
<proteinExistence type="predicted"/>
<accession>A0A0K2TC52</accession>
<name>A0A0K2TC52_LEPSM</name>
<sequence>MCRIPARASGRGTRK</sequence>
<protein>
    <submittedName>
        <fullName evidence="1">Uncharacterized protein</fullName>
    </submittedName>
</protein>
<reference evidence="1" key="1">
    <citation type="submission" date="2014-05" db="EMBL/GenBank/DDBJ databases">
        <authorList>
            <person name="Chronopoulou M."/>
        </authorList>
    </citation>
    <scope>NUCLEOTIDE SEQUENCE</scope>
    <source>
        <tissue evidence="1">Whole organism</tissue>
    </source>
</reference>